<feature type="region of interest" description="Disordered" evidence="1">
    <location>
        <begin position="24"/>
        <end position="43"/>
    </location>
</feature>
<keyword evidence="3" id="KW-1185">Reference proteome</keyword>
<feature type="compositionally biased region" description="Polar residues" evidence="1">
    <location>
        <begin position="213"/>
        <end position="228"/>
    </location>
</feature>
<feature type="compositionally biased region" description="Low complexity" evidence="1">
    <location>
        <begin position="195"/>
        <end position="212"/>
    </location>
</feature>
<comment type="caution">
    <text evidence="2">The sequence shown here is derived from an EMBL/GenBank/DDBJ whole genome shotgun (WGS) entry which is preliminary data.</text>
</comment>
<organism evidence="2 3">
    <name type="scientific">Ambrosiozyma monospora</name>
    <name type="common">Yeast</name>
    <name type="synonym">Endomycopsis monosporus</name>
    <dbReference type="NCBI Taxonomy" id="43982"/>
    <lineage>
        <taxon>Eukaryota</taxon>
        <taxon>Fungi</taxon>
        <taxon>Dikarya</taxon>
        <taxon>Ascomycota</taxon>
        <taxon>Saccharomycotina</taxon>
        <taxon>Pichiomycetes</taxon>
        <taxon>Pichiales</taxon>
        <taxon>Pichiaceae</taxon>
        <taxon>Ambrosiozyma</taxon>
    </lineage>
</organism>
<name>A0A9W7DBU0_AMBMO</name>
<evidence type="ECO:0000256" key="1">
    <source>
        <dbReference type="SAM" id="MobiDB-lite"/>
    </source>
</evidence>
<protein>
    <submittedName>
        <fullName evidence="2">Unnamed protein product</fullName>
    </submittedName>
</protein>
<feature type="region of interest" description="Disordered" evidence="1">
    <location>
        <begin position="193"/>
        <end position="329"/>
    </location>
</feature>
<sequence>MSSYSTENDKQGQLNFNSFNSNQYDVVGGGNQPQMGLQSQLRGLGAKQLQKSLSASGVASATGSINLHSSSKSTMDSPVGLAGYNWSAAPTAGSASSSNPYAPSSATAAGGANLDLWSNLNANSMDGAKDVSAGGVPGAGARDRNSFFQPKDNNIMYGMFDGSTAANLTANNNLSNNDVDSLALHLMQLNTANTPQPQQQQQPQQQHPNPRQSYHQSNNNQFAGNNSTNNNQAYLSQQQAQQHHHHQSSYNKWPSYSSTGNVSYSQDPQSAYISHTNTPSLISQSSFNQQQQQQQQQQQSQQQQQTNSQQQQQRGIPSGPSGSAGLGNSATQDIDAMKIQLQLKQSIIDKLEKEVERQNTILKSFTSTSTSSSNSEEANFEVPKNHVDIYNKLAEKLQATEDELSDTKLRLEAVLTAIALNPTQSTTKSGRYDEEEVAHKIITKLQMLTEENDEMAKMLSYGKSKEKDIEIGLLRKQNEELTEKITKLENKVNESK</sequence>
<feature type="compositionally biased region" description="Polar residues" evidence="1">
    <location>
        <begin position="252"/>
        <end position="282"/>
    </location>
</feature>
<dbReference type="OrthoDB" id="21221at2759"/>
<dbReference type="Proteomes" id="UP001165063">
    <property type="component" value="Unassembled WGS sequence"/>
</dbReference>
<gene>
    <name evidence="2" type="ORF">Amon01_000050100</name>
</gene>
<dbReference type="AlphaFoldDB" id="A0A9W7DBU0"/>
<proteinExistence type="predicted"/>
<dbReference type="EMBL" id="BSXU01000137">
    <property type="protein sequence ID" value="GMG19479.1"/>
    <property type="molecule type" value="Genomic_DNA"/>
</dbReference>
<feature type="compositionally biased region" description="Low complexity" evidence="1">
    <location>
        <begin position="283"/>
        <end position="313"/>
    </location>
</feature>
<evidence type="ECO:0000313" key="3">
    <source>
        <dbReference type="Proteomes" id="UP001165063"/>
    </source>
</evidence>
<feature type="compositionally biased region" description="Low complexity" evidence="1">
    <location>
        <begin position="229"/>
        <end position="241"/>
    </location>
</feature>
<evidence type="ECO:0000313" key="2">
    <source>
        <dbReference type="EMBL" id="GMG19479.1"/>
    </source>
</evidence>
<reference evidence="2" key="1">
    <citation type="submission" date="2023-04" db="EMBL/GenBank/DDBJ databases">
        <title>Ambrosiozyma monospora NBRC 1965.</title>
        <authorList>
            <person name="Ichikawa N."/>
            <person name="Sato H."/>
            <person name="Tonouchi N."/>
        </authorList>
    </citation>
    <scope>NUCLEOTIDE SEQUENCE</scope>
    <source>
        <strain evidence="2">NBRC 1965</strain>
    </source>
</reference>
<accession>A0A9W7DBU0</accession>
<feature type="compositionally biased region" description="Polar residues" evidence="1">
    <location>
        <begin position="32"/>
        <end position="41"/>
    </location>
</feature>